<accession>A0A554JD74</accession>
<proteinExistence type="predicted"/>
<name>A0A554JD74_9BACT</name>
<evidence type="ECO:0000256" key="1">
    <source>
        <dbReference type="SAM" id="MobiDB-lite"/>
    </source>
</evidence>
<comment type="caution">
    <text evidence="2">The sequence shown here is derived from an EMBL/GenBank/DDBJ whole genome shotgun (WGS) entry which is preliminary data.</text>
</comment>
<dbReference type="AlphaFoldDB" id="A0A554JD74"/>
<evidence type="ECO:0000313" key="3">
    <source>
        <dbReference type="Proteomes" id="UP000319613"/>
    </source>
</evidence>
<organism evidence="2 3">
    <name type="scientific">Candidatus Doudnabacteria bacterium Gr01-1014_77</name>
    <dbReference type="NCBI Taxonomy" id="2017133"/>
    <lineage>
        <taxon>Bacteria</taxon>
        <taxon>Candidatus Doudnaibacteriota</taxon>
    </lineage>
</organism>
<reference evidence="2 3" key="1">
    <citation type="submission" date="2017-07" db="EMBL/GenBank/DDBJ databases">
        <title>Mechanisms for carbon and nitrogen cycling indicate functional differentiation within the Candidate Phyla Radiation.</title>
        <authorList>
            <person name="Danczak R.E."/>
            <person name="Johnston M.D."/>
            <person name="Kenah C."/>
            <person name="Slattery M."/>
            <person name="Wrighton K.C."/>
            <person name="Wilkins M.J."/>
        </authorList>
    </citation>
    <scope>NUCLEOTIDE SEQUENCE [LARGE SCALE GENOMIC DNA]</scope>
    <source>
        <strain evidence="2">Gr01-1014_77</strain>
    </source>
</reference>
<evidence type="ECO:0000313" key="2">
    <source>
        <dbReference type="EMBL" id="TSC66326.1"/>
    </source>
</evidence>
<feature type="region of interest" description="Disordered" evidence="1">
    <location>
        <begin position="1"/>
        <end position="22"/>
    </location>
</feature>
<sequence>MLQDTAGRDKVPKSETLSIRHDDGQGAEFHEALVRAGLTSHDRQLVVGSKGNQIAQSVVMGIRVMAQQERDLKWRDPKAWAVPSDCGYPESLSFRSHEIQVRAYKELFGNLDSTYVDQIVRKTAFPTQADLWAVIPKPWVIASDVFSAMRLMVKKVSQLGIPVDNNAAYEMDEAHMHLITKTQLFYAKQHNNPGDFIVFPVQFGKAWAGHSLVSSKAQHSAEEFSLDPYVILALLYTHPERLRGEHRELGIRCGGVLLDRHHDDHDEITGDHHLCFRWFRDRLLISADHGMWDREAGLGIPTGWDISAM</sequence>
<dbReference type="EMBL" id="VMFF01000008">
    <property type="protein sequence ID" value="TSC66326.1"/>
    <property type="molecule type" value="Genomic_DNA"/>
</dbReference>
<protein>
    <submittedName>
        <fullName evidence="2">Uncharacterized protein</fullName>
    </submittedName>
</protein>
<dbReference type="Proteomes" id="UP000319613">
    <property type="component" value="Unassembled WGS sequence"/>
</dbReference>
<gene>
    <name evidence="2" type="ORF">G01um101477_124</name>
</gene>